<gene>
    <name evidence="2" type="ORF">Tco_0678796</name>
</gene>
<proteinExistence type="predicted"/>
<dbReference type="Proteomes" id="UP001151760">
    <property type="component" value="Unassembled WGS sequence"/>
</dbReference>
<evidence type="ECO:0000313" key="3">
    <source>
        <dbReference type="Proteomes" id="UP001151760"/>
    </source>
</evidence>
<feature type="region of interest" description="Disordered" evidence="1">
    <location>
        <begin position="402"/>
        <end position="422"/>
    </location>
</feature>
<feature type="compositionally biased region" description="Acidic residues" evidence="1">
    <location>
        <begin position="75"/>
        <end position="129"/>
    </location>
</feature>
<feature type="compositionally biased region" description="Acidic residues" evidence="1">
    <location>
        <begin position="151"/>
        <end position="160"/>
    </location>
</feature>
<reference evidence="2" key="1">
    <citation type="journal article" date="2022" name="Int. J. Mol. Sci.">
        <title>Draft Genome of Tanacetum Coccineum: Genomic Comparison of Closely Related Tanacetum-Family Plants.</title>
        <authorList>
            <person name="Yamashiro T."/>
            <person name="Shiraishi A."/>
            <person name="Nakayama K."/>
            <person name="Satake H."/>
        </authorList>
    </citation>
    <scope>NUCLEOTIDE SEQUENCE</scope>
</reference>
<keyword evidence="3" id="KW-1185">Reference proteome</keyword>
<organism evidence="2 3">
    <name type="scientific">Tanacetum coccineum</name>
    <dbReference type="NCBI Taxonomy" id="301880"/>
    <lineage>
        <taxon>Eukaryota</taxon>
        <taxon>Viridiplantae</taxon>
        <taxon>Streptophyta</taxon>
        <taxon>Embryophyta</taxon>
        <taxon>Tracheophyta</taxon>
        <taxon>Spermatophyta</taxon>
        <taxon>Magnoliopsida</taxon>
        <taxon>eudicotyledons</taxon>
        <taxon>Gunneridae</taxon>
        <taxon>Pentapetalae</taxon>
        <taxon>asterids</taxon>
        <taxon>campanulids</taxon>
        <taxon>Asterales</taxon>
        <taxon>Asteraceae</taxon>
        <taxon>Asteroideae</taxon>
        <taxon>Anthemideae</taxon>
        <taxon>Anthemidinae</taxon>
        <taxon>Tanacetum</taxon>
    </lineage>
</organism>
<name>A0ABQ4XG42_9ASTR</name>
<reference evidence="2" key="2">
    <citation type="submission" date="2022-01" db="EMBL/GenBank/DDBJ databases">
        <authorList>
            <person name="Yamashiro T."/>
            <person name="Shiraishi A."/>
            <person name="Satake H."/>
            <person name="Nakayama K."/>
        </authorList>
    </citation>
    <scope>NUCLEOTIDE SEQUENCE</scope>
</reference>
<feature type="region of interest" description="Disordered" evidence="1">
    <location>
        <begin position="14"/>
        <end position="169"/>
    </location>
</feature>
<comment type="caution">
    <text evidence="2">The sequence shown here is derived from an EMBL/GenBank/DDBJ whole genome shotgun (WGS) entry which is preliminary data.</text>
</comment>
<accession>A0ABQ4XG42</accession>
<sequence>MLDDLYVWVALQPPLSPDYIPGLEEPQSPPPPDFVPEPVYPEFMPLEDEILPAEEQPLPAADSPTADSPGYVPESDPEEDPEEDDDEDPDEDPFDYPADEGGNGDDEDESSDDDEDEDVDIEWDEEEEEHPAPADSTVVALPAIDQAPSAEETEPFETDEFTATPPPHPAYRVTARISIPDPAMIWLRAEAASTSYSLPLPPLSPIPAPTSSPPLLLPSTNRREDRPEVTLPPRKRLSLLVLDTREIRHDLERDVRYGITDSWDAIVEAMQGTPVVTDVAEFSQRMTEFETRVRQDTDEIYTRDRRAHACTARLIKAEARMFREDWERSIDASDLACVEVMSLRTTVLAQQLEIRELQSADHRRQTVITKMLAADHRRQVQLTKALKLLKGLQTQMVELQRQQGPANGLAHPELPKEAGSSS</sequence>
<feature type="compositionally biased region" description="Pro residues" evidence="1">
    <location>
        <begin position="206"/>
        <end position="216"/>
    </location>
</feature>
<feature type="compositionally biased region" description="Pro residues" evidence="1">
    <location>
        <begin position="27"/>
        <end position="39"/>
    </location>
</feature>
<dbReference type="EMBL" id="BQNB010009488">
    <property type="protein sequence ID" value="GJS64232.1"/>
    <property type="molecule type" value="Genomic_DNA"/>
</dbReference>
<evidence type="ECO:0000256" key="1">
    <source>
        <dbReference type="SAM" id="MobiDB-lite"/>
    </source>
</evidence>
<feature type="region of interest" description="Disordered" evidence="1">
    <location>
        <begin position="206"/>
        <end position="230"/>
    </location>
</feature>
<protein>
    <submittedName>
        <fullName evidence="2">Uncharacterized protein</fullName>
    </submittedName>
</protein>
<evidence type="ECO:0000313" key="2">
    <source>
        <dbReference type="EMBL" id="GJS64232.1"/>
    </source>
</evidence>